<feature type="chain" id="PRO_5002544600" evidence="6">
    <location>
        <begin position="21"/>
        <end position="580"/>
    </location>
</feature>
<comment type="caution">
    <text evidence="8">The sequence shown here is derived from an EMBL/GenBank/DDBJ whole genome shotgun (WGS) entry which is preliminary data.</text>
</comment>
<proteinExistence type="inferred from homology"/>
<dbReference type="GO" id="GO:0016020">
    <property type="term" value="C:membrane"/>
    <property type="evidence" value="ECO:0007669"/>
    <property type="project" value="GOC"/>
</dbReference>
<dbReference type="InterPro" id="IPR017853">
    <property type="entry name" value="GH"/>
</dbReference>
<dbReference type="GO" id="GO:0006680">
    <property type="term" value="P:glucosylceramide catabolic process"/>
    <property type="evidence" value="ECO:0007669"/>
    <property type="project" value="TreeGrafter"/>
</dbReference>
<reference evidence="8 9" key="1">
    <citation type="submission" date="2015-05" db="EMBL/GenBank/DDBJ databases">
        <title>Distinctive expansion of gene families associated with plant cell wall degradation and secondary metabolism in the genomes of grapevine trunk pathogens.</title>
        <authorList>
            <person name="Lawrence D.P."/>
            <person name="Travadon R."/>
            <person name="Rolshausen P.E."/>
            <person name="Baumgartner K."/>
        </authorList>
    </citation>
    <scope>NUCLEOTIDE SEQUENCE [LARGE SCALE GENOMIC DNA]</scope>
    <source>
        <strain evidence="8">UCRPC4</strain>
    </source>
</reference>
<dbReference type="Pfam" id="PF02055">
    <property type="entry name" value="Glyco_hydro_30"/>
    <property type="match status" value="1"/>
</dbReference>
<name>A0A0G2GSD9_PHACM</name>
<dbReference type="PANTHER" id="PTHR11069:SF23">
    <property type="entry name" value="LYSOSOMAL ACID GLUCOSYLCERAMIDASE"/>
    <property type="match status" value="1"/>
</dbReference>
<dbReference type="InterPro" id="IPR001139">
    <property type="entry name" value="Glyco_hydro_30"/>
</dbReference>
<comment type="similarity">
    <text evidence="1 4">Belongs to the glycosyl hydrolase 30 family.</text>
</comment>
<dbReference type="Gene3D" id="3.20.20.80">
    <property type="entry name" value="Glycosidases"/>
    <property type="match status" value="1"/>
</dbReference>
<sequence>MICQAVAVLLLLYFIPIVRAQSIEGLGVSGGSGPTGGIGDSTNPVLDPRSFITDAYIPSDHKPNRQLAIGKAPISLSKWPSDTPESSLWNVTIDAEDGARQEMLGFGHSWTDSAVIMFNTLESYVFKEVMEDLFGQNGNNMGFMRHTIGSSDLSEYQYSYDANAGKVDSDLSAFTLGSYGEQMAEMIAQMGDYKGDVFLLGSPWSYPGWAKNNHLFVAPGGASDSYSNNSFNTKYTKEMVEYFSKYIDAFQEKGVVVNAITPMNEPLNWQSGYPTMHLPSDDEADLIKKGLGTAMSKRNVSIFAFDDNTYETTYPLDVLNQEHRHVDGVAWHCYQSPAADYSVMDDIHDAFPNALQFMSECSDYASVVNKVNFLVARNFILPVHHGASAGSMWVMATNPEFGPHVSEGGCDECLGSIIVNSSTTYTKTNDYYMVGHFSRYVRRGAVNYNIITGNWGNVSSDDQFFLMAVKNPDKSWAVIFMNNMGVDKDVVLGFTGTSQKWRGTVPNETVVTWILPPFAGESATPTTPSAANTPASSTSSTSTSSKTASSTALGRNTMYKSSLQLSLYGVLILSTIAVLG</sequence>
<dbReference type="PANTHER" id="PTHR11069">
    <property type="entry name" value="GLUCOSYLCERAMIDASE"/>
    <property type="match status" value="1"/>
</dbReference>
<evidence type="ECO:0000313" key="8">
    <source>
        <dbReference type="EMBL" id="KKY19705.1"/>
    </source>
</evidence>
<keyword evidence="3 4" id="KW-0378">Hydrolase</keyword>
<dbReference type="GO" id="GO:0004348">
    <property type="term" value="F:glucosylceramidase activity"/>
    <property type="evidence" value="ECO:0007669"/>
    <property type="project" value="InterPro"/>
</dbReference>
<evidence type="ECO:0000256" key="5">
    <source>
        <dbReference type="SAM" id="MobiDB-lite"/>
    </source>
</evidence>
<evidence type="ECO:0000256" key="6">
    <source>
        <dbReference type="SAM" id="SignalP"/>
    </source>
</evidence>
<evidence type="ECO:0000313" key="9">
    <source>
        <dbReference type="Proteomes" id="UP000053317"/>
    </source>
</evidence>
<reference evidence="8 9" key="2">
    <citation type="submission" date="2015-05" db="EMBL/GenBank/DDBJ databases">
        <authorList>
            <person name="Morales-Cruz A."/>
            <person name="Amrine K.C."/>
            <person name="Cantu D."/>
        </authorList>
    </citation>
    <scope>NUCLEOTIDE SEQUENCE [LARGE SCALE GENOMIC DNA]</scope>
    <source>
        <strain evidence="8">UCRPC4</strain>
    </source>
</reference>
<protein>
    <submittedName>
        <fullName evidence="8">Putative beta-glucanase</fullName>
    </submittedName>
</protein>
<keyword evidence="2 6" id="KW-0732">Signal</keyword>
<organism evidence="8 9">
    <name type="scientific">Phaeomoniella chlamydospora</name>
    <name type="common">Phaeoacremonium chlamydosporum</name>
    <dbReference type="NCBI Taxonomy" id="158046"/>
    <lineage>
        <taxon>Eukaryota</taxon>
        <taxon>Fungi</taxon>
        <taxon>Dikarya</taxon>
        <taxon>Ascomycota</taxon>
        <taxon>Pezizomycotina</taxon>
        <taxon>Eurotiomycetes</taxon>
        <taxon>Chaetothyriomycetidae</taxon>
        <taxon>Phaeomoniellales</taxon>
        <taxon>Phaeomoniellaceae</taxon>
        <taxon>Phaeomoniella</taxon>
    </lineage>
</organism>
<evidence type="ECO:0000256" key="4">
    <source>
        <dbReference type="RuleBase" id="RU361188"/>
    </source>
</evidence>
<dbReference type="Proteomes" id="UP000053317">
    <property type="component" value="Unassembled WGS sequence"/>
</dbReference>
<dbReference type="AlphaFoldDB" id="A0A0G2GSD9"/>
<accession>A0A0G2GSD9</accession>
<gene>
    <name evidence="8" type="ORF">UCRPC4_g04405</name>
</gene>
<keyword evidence="4" id="KW-0326">Glycosidase</keyword>
<dbReference type="OrthoDB" id="2160638at2759"/>
<evidence type="ECO:0000256" key="2">
    <source>
        <dbReference type="ARBA" id="ARBA00022729"/>
    </source>
</evidence>
<dbReference type="SUPFAM" id="SSF51445">
    <property type="entry name" value="(Trans)glycosidases"/>
    <property type="match status" value="1"/>
</dbReference>
<evidence type="ECO:0000256" key="3">
    <source>
        <dbReference type="ARBA" id="ARBA00022801"/>
    </source>
</evidence>
<feature type="domain" description="Glycosyl hydrolase family 30 TIM-barrel" evidence="7">
    <location>
        <begin position="105"/>
        <end position="441"/>
    </location>
</feature>
<feature type="signal peptide" evidence="6">
    <location>
        <begin position="1"/>
        <end position="20"/>
    </location>
</feature>
<dbReference type="InterPro" id="IPR033453">
    <property type="entry name" value="Glyco_hydro_30_TIM-barrel"/>
</dbReference>
<keyword evidence="9" id="KW-1185">Reference proteome</keyword>
<evidence type="ECO:0000256" key="1">
    <source>
        <dbReference type="ARBA" id="ARBA00005382"/>
    </source>
</evidence>
<evidence type="ECO:0000259" key="7">
    <source>
        <dbReference type="Pfam" id="PF02055"/>
    </source>
</evidence>
<dbReference type="EMBL" id="LCWF01000106">
    <property type="protein sequence ID" value="KKY19705.1"/>
    <property type="molecule type" value="Genomic_DNA"/>
</dbReference>
<feature type="region of interest" description="Disordered" evidence="5">
    <location>
        <begin position="522"/>
        <end position="548"/>
    </location>
</feature>